<sequence>MVICGTSIALPEGARSKVEREPSKIEDQLNALEKVAAANTEASHTLQAAHITHADLLESLRYTDYCTYTQKTHAEADKSGSLLARLIRPPISPTPILTVNDPSQEVITIQIGINDAFKDYCIHCTLS</sequence>
<keyword evidence="2" id="KW-1185">Reference proteome</keyword>
<reference evidence="1" key="1">
    <citation type="journal article" date="2022" name="bioRxiv">
        <title>Sequencing and chromosome-scale assembly of the giantPleurodeles waltlgenome.</title>
        <authorList>
            <person name="Brown T."/>
            <person name="Elewa A."/>
            <person name="Iarovenko S."/>
            <person name="Subramanian E."/>
            <person name="Araus A.J."/>
            <person name="Petzold A."/>
            <person name="Susuki M."/>
            <person name="Suzuki K.-i.T."/>
            <person name="Hayashi T."/>
            <person name="Toyoda A."/>
            <person name="Oliveira C."/>
            <person name="Osipova E."/>
            <person name="Leigh N.D."/>
            <person name="Simon A."/>
            <person name="Yun M.H."/>
        </authorList>
    </citation>
    <scope>NUCLEOTIDE SEQUENCE</scope>
    <source>
        <strain evidence="1">20211129_DDA</strain>
        <tissue evidence="1">Liver</tissue>
    </source>
</reference>
<gene>
    <name evidence="1" type="ORF">NDU88_000800</name>
</gene>
<protein>
    <submittedName>
        <fullName evidence="1">Uncharacterized protein</fullName>
    </submittedName>
</protein>
<name>A0AAV7LE29_PLEWA</name>
<accession>A0AAV7LE29</accession>
<dbReference type="EMBL" id="JANPWB010000015">
    <property type="protein sequence ID" value="KAJ1087633.1"/>
    <property type="molecule type" value="Genomic_DNA"/>
</dbReference>
<comment type="caution">
    <text evidence="1">The sequence shown here is derived from an EMBL/GenBank/DDBJ whole genome shotgun (WGS) entry which is preliminary data.</text>
</comment>
<evidence type="ECO:0000313" key="1">
    <source>
        <dbReference type="EMBL" id="KAJ1087633.1"/>
    </source>
</evidence>
<proteinExistence type="predicted"/>
<organism evidence="1 2">
    <name type="scientific">Pleurodeles waltl</name>
    <name type="common">Iberian ribbed newt</name>
    <dbReference type="NCBI Taxonomy" id="8319"/>
    <lineage>
        <taxon>Eukaryota</taxon>
        <taxon>Metazoa</taxon>
        <taxon>Chordata</taxon>
        <taxon>Craniata</taxon>
        <taxon>Vertebrata</taxon>
        <taxon>Euteleostomi</taxon>
        <taxon>Amphibia</taxon>
        <taxon>Batrachia</taxon>
        <taxon>Caudata</taxon>
        <taxon>Salamandroidea</taxon>
        <taxon>Salamandridae</taxon>
        <taxon>Pleurodelinae</taxon>
        <taxon>Pleurodeles</taxon>
    </lineage>
</organism>
<dbReference type="Proteomes" id="UP001066276">
    <property type="component" value="Chromosome 11"/>
</dbReference>
<evidence type="ECO:0000313" key="2">
    <source>
        <dbReference type="Proteomes" id="UP001066276"/>
    </source>
</evidence>
<dbReference type="AlphaFoldDB" id="A0AAV7LE29"/>